<dbReference type="PANTHER" id="PTHR10015:SF427">
    <property type="entry name" value="HEAT SHOCK FACTOR PROTEIN"/>
    <property type="match status" value="1"/>
</dbReference>
<protein>
    <submittedName>
        <fullName evidence="10">Winged helix DNA-binding domain-containing protein</fullName>
    </submittedName>
</protein>
<dbReference type="STRING" id="1340429.A0A2G4SWA6"/>
<evidence type="ECO:0000256" key="2">
    <source>
        <dbReference type="ARBA" id="ARBA00006403"/>
    </source>
</evidence>
<dbReference type="FunFam" id="1.10.10.10:FF:000027">
    <property type="entry name" value="Heat shock transcription factor 1"/>
    <property type="match status" value="1"/>
</dbReference>
<dbReference type="GO" id="GO:0003700">
    <property type="term" value="F:DNA-binding transcription factor activity"/>
    <property type="evidence" value="ECO:0007669"/>
    <property type="project" value="InterPro"/>
</dbReference>
<dbReference type="InterPro" id="IPR036390">
    <property type="entry name" value="WH_DNA-bd_sf"/>
</dbReference>
<sequence length="303" mass="34849">MSDHFVEGTEQKLSGKHGYIEQFFRVTPTKNAAFITKLYKQVNKLFSTSALLTFNSMVEEESTAHLITWTGSGDKFTIFNNVEFSNKVLPRYFKHCNWSSFVRQLNMYDFHKINENNSEGDKSPKSNNEQQRWDFKHPYFMRHGRDRLHKIRRKSPRHRIANTGCESSNSSSSCGNTPEDPTTGSLIYNTSYTNNVQMNENKALEDVILQLKSTTEQIELKLESTTNEVLYLRQVAATQQKLLNDLLGCIHHLKGGNRSLNSEQSRKPTKIHELLESNNSCYGDHPIRSEPSSGRGHAKRRKT</sequence>
<keyword evidence="6" id="KW-0539">Nucleus</keyword>
<evidence type="ECO:0000256" key="6">
    <source>
        <dbReference type="ARBA" id="ARBA00023242"/>
    </source>
</evidence>
<keyword evidence="3" id="KW-0805">Transcription regulation</keyword>
<comment type="subcellular location">
    <subcellularLocation>
        <location evidence="1">Nucleus</location>
    </subcellularLocation>
</comment>
<comment type="similarity">
    <text evidence="2 7">Belongs to the HSF family.</text>
</comment>
<dbReference type="PRINTS" id="PR00056">
    <property type="entry name" value="HSFDOMAIN"/>
</dbReference>
<dbReference type="GO" id="GO:0043565">
    <property type="term" value="F:sequence-specific DNA binding"/>
    <property type="evidence" value="ECO:0007669"/>
    <property type="project" value="InterPro"/>
</dbReference>
<accession>A0A2G4SWA6</accession>
<evidence type="ECO:0000313" key="11">
    <source>
        <dbReference type="Proteomes" id="UP000242254"/>
    </source>
</evidence>
<dbReference type="PANTHER" id="PTHR10015">
    <property type="entry name" value="HEAT SHOCK TRANSCRIPTION FACTOR"/>
    <property type="match status" value="1"/>
</dbReference>
<evidence type="ECO:0000313" key="10">
    <source>
        <dbReference type="EMBL" id="PHZ13073.1"/>
    </source>
</evidence>
<dbReference type="InterPro" id="IPR000232">
    <property type="entry name" value="HSF_DNA-bd"/>
</dbReference>
<dbReference type="Gene3D" id="1.10.10.10">
    <property type="entry name" value="Winged helix-like DNA-binding domain superfamily/Winged helix DNA-binding domain"/>
    <property type="match status" value="1"/>
</dbReference>
<evidence type="ECO:0000256" key="8">
    <source>
        <dbReference type="SAM" id="MobiDB-lite"/>
    </source>
</evidence>
<evidence type="ECO:0000256" key="4">
    <source>
        <dbReference type="ARBA" id="ARBA00023125"/>
    </source>
</evidence>
<dbReference type="RefSeq" id="XP_023466781.1">
    <property type="nucleotide sequence ID" value="XM_023608688.1"/>
</dbReference>
<evidence type="ECO:0000256" key="5">
    <source>
        <dbReference type="ARBA" id="ARBA00023163"/>
    </source>
</evidence>
<dbReference type="SUPFAM" id="SSF46785">
    <property type="entry name" value="Winged helix' DNA-binding domain"/>
    <property type="match status" value="1"/>
</dbReference>
<reference evidence="10 11" key="1">
    <citation type="journal article" date="2016" name="Proc. Natl. Acad. Sci. U.S.A.">
        <title>Lipid metabolic changes in an early divergent fungus govern the establishment of a mutualistic symbiosis with endobacteria.</title>
        <authorList>
            <person name="Lastovetsky O.A."/>
            <person name="Gaspar M.L."/>
            <person name="Mondo S.J."/>
            <person name="LaButti K.M."/>
            <person name="Sandor L."/>
            <person name="Grigoriev I.V."/>
            <person name="Henry S.A."/>
            <person name="Pawlowska T.E."/>
        </authorList>
    </citation>
    <scope>NUCLEOTIDE SEQUENCE [LARGE SCALE GENOMIC DNA]</scope>
    <source>
        <strain evidence="10 11">ATCC 52813</strain>
    </source>
</reference>
<dbReference type="InterPro" id="IPR036388">
    <property type="entry name" value="WH-like_DNA-bd_sf"/>
</dbReference>
<dbReference type="GeneID" id="35439678"/>
<gene>
    <name evidence="10" type="ORF">RHIMIDRAFT_237099</name>
</gene>
<dbReference type="EMBL" id="KZ303848">
    <property type="protein sequence ID" value="PHZ13073.1"/>
    <property type="molecule type" value="Genomic_DNA"/>
</dbReference>
<dbReference type="Pfam" id="PF00447">
    <property type="entry name" value="HSF_DNA-bind"/>
    <property type="match status" value="1"/>
</dbReference>
<feature type="region of interest" description="Disordered" evidence="8">
    <location>
        <begin position="277"/>
        <end position="303"/>
    </location>
</feature>
<name>A0A2G4SWA6_RHIZD</name>
<evidence type="ECO:0000256" key="3">
    <source>
        <dbReference type="ARBA" id="ARBA00023015"/>
    </source>
</evidence>
<feature type="region of interest" description="Disordered" evidence="8">
    <location>
        <begin position="155"/>
        <end position="181"/>
    </location>
</feature>
<dbReference type="Proteomes" id="UP000242254">
    <property type="component" value="Unassembled WGS sequence"/>
</dbReference>
<keyword evidence="5" id="KW-0804">Transcription</keyword>
<organism evidence="10 11">
    <name type="scientific">Rhizopus microsporus ATCC 52813</name>
    <dbReference type="NCBI Taxonomy" id="1340429"/>
    <lineage>
        <taxon>Eukaryota</taxon>
        <taxon>Fungi</taxon>
        <taxon>Fungi incertae sedis</taxon>
        <taxon>Mucoromycota</taxon>
        <taxon>Mucoromycotina</taxon>
        <taxon>Mucoromycetes</taxon>
        <taxon>Mucorales</taxon>
        <taxon>Mucorineae</taxon>
        <taxon>Rhizopodaceae</taxon>
        <taxon>Rhizopus</taxon>
    </lineage>
</organism>
<evidence type="ECO:0000256" key="7">
    <source>
        <dbReference type="RuleBase" id="RU004020"/>
    </source>
</evidence>
<evidence type="ECO:0000259" key="9">
    <source>
        <dbReference type="PROSITE" id="PS00434"/>
    </source>
</evidence>
<dbReference type="SMART" id="SM00415">
    <property type="entry name" value="HSF"/>
    <property type="match status" value="1"/>
</dbReference>
<evidence type="ECO:0000256" key="1">
    <source>
        <dbReference type="ARBA" id="ARBA00004123"/>
    </source>
</evidence>
<dbReference type="AlphaFoldDB" id="A0A2G4SWA6"/>
<feature type="domain" description="HSF-type DNA-binding" evidence="9">
    <location>
        <begin position="89"/>
        <end position="113"/>
    </location>
</feature>
<proteinExistence type="inferred from homology"/>
<keyword evidence="4 10" id="KW-0238">DNA-binding</keyword>
<dbReference type="PROSITE" id="PS00434">
    <property type="entry name" value="HSF_DOMAIN"/>
    <property type="match status" value="1"/>
</dbReference>
<keyword evidence="11" id="KW-1185">Reference proteome</keyword>
<dbReference type="GO" id="GO:0005634">
    <property type="term" value="C:nucleus"/>
    <property type="evidence" value="ECO:0007669"/>
    <property type="project" value="UniProtKB-SubCell"/>
</dbReference>